<evidence type="ECO:0000256" key="1">
    <source>
        <dbReference type="SAM" id="Phobius"/>
    </source>
</evidence>
<comment type="caution">
    <text evidence="2">The sequence shown here is derived from an EMBL/GenBank/DDBJ whole genome shotgun (WGS) entry which is preliminary data.</text>
</comment>
<keyword evidence="1" id="KW-0812">Transmembrane</keyword>
<feature type="non-terminal residue" evidence="2">
    <location>
        <position position="1"/>
    </location>
</feature>
<keyword evidence="1" id="KW-0472">Membrane</keyword>
<reference evidence="3" key="1">
    <citation type="journal article" date="2019" name="Int. J. Syst. Evol. Microbiol.">
        <title>The Global Catalogue of Microorganisms (GCM) 10K type strain sequencing project: providing services to taxonomists for standard genome sequencing and annotation.</title>
        <authorList>
            <consortium name="The Broad Institute Genomics Platform"/>
            <consortium name="The Broad Institute Genome Sequencing Center for Infectious Disease"/>
            <person name="Wu L."/>
            <person name="Ma J."/>
        </authorList>
    </citation>
    <scope>NUCLEOTIDE SEQUENCE [LARGE SCALE GENOMIC DNA]</scope>
    <source>
        <strain evidence="3">CCUG 62974</strain>
    </source>
</reference>
<proteinExistence type="predicted"/>
<evidence type="ECO:0000313" key="2">
    <source>
        <dbReference type="EMBL" id="MFD0890736.1"/>
    </source>
</evidence>
<keyword evidence="3" id="KW-1185">Reference proteome</keyword>
<evidence type="ECO:0000313" key="3">
    <source>
        <dbReference type="Proteomes" id="UP001597024"/>
    </source>
</evidence>
<accession>A0ABW3E6R4</accession>
<feature type="transmembrane region" description="Helical" evidence="1">
    <location>
        <begin position="41"/>
        <end position="63"/>
    </location>
</feature>
<name>A0ABW3E6R4_9ACTN</name>
<gene>
    <name evidence="2" type="ORF">ACFQ08_39840</name>
</gene>
<protein>
    <submittedName>
        <fullName evidence="2">Uncharacterized protein</fullName>
    </submittedName>
</protein>
<sequence>LLAVSAIMASDEVALAPQEPAPLPADAIRRTPPEDALSVTITLWVSLLCLAGILLAVVLRFAVPRGRRRGWQPGHPGEQT</sequence>
<dbReference type="Proteomes" id="UP001597024">
    <property type="component" value="Unassembled WGS sequence"/>
</dbReference>
<dbReference type="EMBL" id="JBHTHX010002644">
    <property type="protein sequence ID" value="MFD0890736.1"/>
    <property type="molecule type" value="Genomic_DNA"/>
</dbReference>
<keyword evidence="1" id="KW-1133">Transmembrane helix</keyword>
<organism evidence="2 3">
    <name type="scientific">Streptosporangium algeriense</name>
    <dbReference type="NCBI Taxonomy" id="1682748"/>
    <lineage>
        <taxon>Bacteria</taxon>
        <taxon>Bacillati</taxon>
        <taxon>Actinomycetota</taxon>
        <taxon>Actinomycetes</taxon>
        <taxon>Streptosporangiales</taxon>
        <taxon>Streptosporangiaceae</taxon>
        <taxon>Streptosporangium</taxon>
    </lineage>
</organism>